<keyword evidence="2" id="KW-1185">Reference proteome</keyword>
<protein>
    <submittedName>
        <fullName evidence="1">Uncharacterized protein</fullName>
    </submittedName>
</protein>
<gene>
    <name evidence="1" type="ORF">QFC22_004590</name>
</gene>
<accession>A0ACC2WZ58</accession>
<dbReference type="Proteomes" id="UP001243375">
    <property type="component" value="Unassembled WGS sequence"/>
</dbReference>
<sequence>MPIRKDAEYPATDIIPDIKPDVNAFENPAPITDVRAVTPTKTVNDETTHAAVKVKVEETKEEMSMNVKMEDQDLNELPDETQEYVKHETEPYPDVEPLEEWSRAIYNPARVIFLRQTPTKIYYTSILPPPTPLDNPELGQPSDGSTFRDPEIDRAYLVDFFNTKLTARFGSLKEVYARWAEQDALLFGRAVKARSVSLGVRVLRQDPWECLIEFITSSANNVPRITSLVHRLCYHFSPLLFTLPAPGYPTNGEMEGDIVPFTSYHLFPRPIDLLRHSAPAPQEAGTTDVDPKIVVDRLQQTLRDLGFGYRAGFISSSLQMLVTAHGSPEERGLLGLPRDMEDVQVDECGVEAFLMSLRRGCALDGDGGGLKSEGGKRWRTELLRLKGVGRKVADCIGLMSLDQQLQANIVPIDTHLQQIAARHPRFPAKLKAKATSTEGVYNAVQSFLCELWGGGPEAVSNTERARRPRMELAGWCQSVMFAADLKGSTAVVNVKVEASTQERTLLKVEPEGRQALFDSEPKPLDSKRRRRPTASQLETPDTASLVSDLLPDEKGSTLAQSKAADGSLRLKTEATSISGKRKRKSATNNATAKPKVTRTKGASKANAKPVPLFHETIVVTQSITPTNTAAADDLRQTSRRTERYASRCDKLEVDISTGP</sequence>
<organism evidence="1 2">
    <name type="scientific">Naganishia vaughanmartiniae</name>
    <dbReference type="NCBI Taxonomy" id="1424756"/>
    <lineage>
        <taxon>Eukaryota</taxon>
        <taxon>Fungi</taxon>
        <taxon>Dikarya</taxon>
        <taxon>Basidiomycota</taxon>
        <taxon>Agaricomycotina</taxon>
        <taxon>Tremellomycetes</taxon>
        <taxon>Filobasidiales</taxon>
        <taxon>Filobasidiaceae</taxon>
        <taxon>Naganishia</taxon>
    </lineage>
</organism>
<evidence type="ECO:0000313" key="1">
    <source>
        <dbReference type="EMBL" id="KAJ9116932.1"/>
    </source>
</evidence>
<dbReference type="EMBL" id="JASBWU010000013">
    <property type="protein sequence ID" value="KAJ9116932.1"/>
    <property type="molecule type" value="Genomic_DNA"/>
</dbReference>
<proteinExistence type="predicted"/>
<evidence type="ECO:0000313" key="2">
    <source>
        <dbReference type="Proteomes" id="UP001243375"/>
    </source>
</evidence>
<name>A0ACC2WZ58_9TREE</name>
<comment type="caution">
    <text evidence="1">The sequence shown here is derived from an EMBL/GenBank/DDBJ whole genome shotgun (WGS) entry which is preliminary data.</text>
</comment>
<reference evidence="1" key="1">
    <citation type="submission" date="2023-04" db="EMBL/GenBank/DDBJ databases">
        <title>Draft Genome sequencing of Naganishia species isolated from polar environments using Oxford Nanopore Technology.</title>
        <authorList>
            <person name="Leo P."/>
            <person name="Venkateswaran K."/>
        </authorList>
    </citation>
    <scope>NUCLEOTIDE SEQUENCE</scope>
    <source>
        <strain evidence="1">MNA-CCFEE 5425</strain>
    </source>
</reference>